<evidence type="ECO:0000256" key="6">
    <source>
        <dbReference type="RuleBase" id="RU004296"/>
    </source>
</evidence>
<evidence type="ECO:0000256" key="5">
    <source>
        <dbReference type="ARBA" id="ARBA00022825"/>
    </source>
</evidence>
<name>A0A8J3ZH00_9ACTN</name>
<keyword evidence="2 6" id="KW-0645">Protease</keyword>
<comment type="similarity">
    <text evidence="1 6">Belongs to the peptidase S1B family.</text>
</comment>
<dbReference type="Proteomes" id="UP000612585">
    <property type="component" value="Unassembled WGS sequence"/>
</dbReference>
<dbReference type="RefSeq" id="WP_204010651.1">
    <property type="nucleotide sequence ID" value="NZ_BOPG01000100.1"/>
</dbReference>
<dbReference type="PRINTS" id="PR00839">
    <property type="entry name" value="V8PROTEASE"/>
</dbReference>
<dbReference type="AlphaFoldDB" id="A0A8J3ZH00"/>
<organism evidence="7 8">
    <name type="scientific">Virgisporangium aurantiacum</name>
    <dbReference type="NCBI Taxonomy" id="175570"/>
    <lineage>
        <taxon>Bacteria</taxon>
        <taxon>Bacillati</taxon>
        <taxon>Actinomycetota</taxon>
        <taxon>Actinomycetes</taxon>
        <taxon>Micromonosporales</taxon>
        <taxon>Micromonosporaceae</taxon>
        <taxon>Virgisporangium</taxon>
    </lineage>
</organism>
<keyword evidence="4 6" id="KW-0378">Hydrolase</keyword>
<gene>
    <name evidence="7" type="ORF">Vau01_111620</name>
</gene>
<dbReference type="InterPro" id="IPR046880">
    <property type="entry name" value="TPR-S"/>
</dbReference>
<evidence type="ECO:0000313" key="7">
    <source>
        <dbReference type="EMBL" id="GIJ63646.1"/>
    </source>
</evidence>
<dbReference type="GO" id="GO:0006508">
    <property type="term" value="P:proteolysis"/>
    <property type="evidence" value="ECO:0007669"/>
    <property type="project" value="UniProtKB-KW"/>
</dbReference>
<dbReference type="InterPro" id="IPR009003">
    <property type="entry name" value="Peptidase_S1_PA"/>
</dbReference>
<sequence length="542" mass="59486">MMIQPGPVDIVGLTAEIAASLRRFDHRAADDVCARITAGLRRGRLAPTEAEAVAVLRLLQRKRCFPLVQRTADAMIHNGLDRPAVRLHYVQALVDQELPGAALGLLRGVLEGPVSDAERTEAHGLAGRAYKQLYIAGDDGPHHRQEYLDRAVAGYHEIYRADETSLWHGINTVALLRRGLRDGLEPAGFDDPARYAHDLANRILTRIAAEPEPDAWTLATAVEACVALDRTRDAQEWLARYVEAPEADAFELASTLRQLVEVWQLDDGSGAGERLFPMLRAALLRREGGVVTVPAAHLQNTDLDDLADEGLESIFGTAGFHTLRWFRDALERCRRVARIEDDCGDGVGTGILVDGRALHESMPAVVLLTNAHVVPNAITPDAARLTFRGREAAGGDAEKHRVDAIVWSSPREALDVSVLSLRTVPSEATECPIESRLLPLERQPRVLIIGHPHGRMQPMFSIQHNLVLDYNDTRVHYAAATEPGSSGSPAFDNDWRLIGLHHSGSDAMPRLRGSGTYQANEGIRISSIRDAIQRDRDGRVST</sequence>
<dbReference type="InterPro" id="IPR008256">
    <property type="entry name" value="Peptidase_S1B"/>
</dbReference>
<evidence type="ECO:0000256" key="1">
    <source>
        <dbReference type="ARBA" id="ARBA00008764"/>
    </source>
</evidence>
<keyword evidence="8" id="KW-1185">Reference proteome</keyword>
<dbReference type="SUPFAM" id="SSF50494">
    <property type="entry name" value="Trypsin-like serine proteases"/>
    <property type="match status" value="1"/>
</dbReference>
<evidence type="ECO:0000256" key="2">
    <source>
        <dbReference type="ARBA" id="ARBA00022670"/>
    </source>
</evidence>
<proteinExistence type="inferred from homology"/>
<dbReference type="Gene3D" id="2.40.10.10">
    <property type="entry name" value="Trypsin-like serine proteases"/>
    <property type="match status" value="1"/>
</dbReference>
<dbReference type="Pfam" id="PF20308">
    <property type="entry name" value="TPR-S"/>
    <property type="match status" value="1"/>
</dbReference>
<keyword evidence="5 6" id="KW-0720">Serine protease</keyword>
<evidence type="ECO:0000256" key="4">
    <source>
        <dbReference type="ARBA" id="ARBA00022801"/>
    </source>
</evidence>
<dbReference type="InterPro" id="IPR043504">
    <property type="entry name" value="Peptidase_S1_PA_chymotrypsin"/>
</dbReference>
<dbReference type="EMBL" id="BOPG01000100">
    <property type="protein sequence ID" value="GIJ63646.1"/>
    <property type="molecule type" value="Genomic_DNA"/>
</dbReference>
<evidence type="ECO:0000313" key="8">
    <source>
        <dbReference type="Proteomes" id="UP000612585"/>
    </source>
</evidence>
<dbReference type="EC" id="3.4.21.-" evidence="6"/>
<accession>A0A8J3ZH00</accession>
<protein>
    <recommendedName>
        <fullName evidence="6">Serine protease</fullName>
        <ecNumber evidence="6">3.4.21.-</ecNumber>
    </recommendedName>
</protein>
<comment type="caution">
    <text evidence="7">The sequence shown here is derived from an EMBL/GenBank/DDBJ whole genome shotgun (WGS) entry which is preliminary data.</text>
</comment>
<reference evidence="7" key="1">
    <citation type="submission" date="2021-01" db="EMBL/GenBank/DDBJ databases">
        <title>Whole genome shotgun sequence of Virgisporangium aurantiacum NBRC 16421.</title>
        <authorList>
            <person name="Komaki H."/>
            <person name="Tamura T."/>
        </authorList>
    </citation>
    <scope>NUCLEOTIDE SEQUENCE</scope>
    <source>
        <strain evidence="7">NBRC 16421</strain>
    </source>
</reference>
<dbReference type="Pfam" id="PF13365">
    <property type="entry name" value="Trypsin_2"/>
    <property type="match status" value="1"/>
</dbReference>
<keyword evidence="3" id="KW-0732">Signal</keyword>
<dbReference type="GO" id="GO:0008236">
    <property type="term" value="F:serine-type peptidase activity"/>
    <property type="evidence" value="ECO:0007669"/>
    <property type="project" value="UniProtKB-KW"/>
</dbReference>
<evidence type="ECO:0000256" key="3">
    <source>
        <dbReference type="ARBA" id="ARBA00022729"/>
    </source>
</evidence>